<feature type="transmembrane region" description="Helical" evidence="1">
    <location>
        <begin position="122"/>
        <end position="144"/>
    </location>
</feature>
<dbReference type="AlphaFoldDB" id="A0A8B8EFN0"/>
<accession>A0A8B8EFN0</accession>
<sequence length="188" mass="21043">MEKKCVHKFLMYFSVFLPGMIEATTGCCGFNDNNVTCIKCCNNYHMVENTCKECTVGSWGDNCTNVCPYPFFGDGCTNICGCNQTMCNKEKGCLNLAENVTLEQKTSEQKTYHSSIPFSKKMFIAIGAAVGMSLLALVLLFILLHRKRGVDVLTYIDNHTLQILRHQVNLRGISGRINSLGKFLRTDK</sequence>
<feature type="signal peptide" evidence="2">
    <location>
        <begin position="1"/>
        <end position="26"/>
    </location>
</feature>
<reference evidence="4" key="1">
    <citation type="submission" date="2025-08" db="UniProtKB">
        <authorList>
            <consortium name="RefSeq"/>
        </authorList>
    </citation>
    <scope>IDENTIFICATION</scope>
    <source>
        <tissue evidence="4">Whole sample</tissue>
    </source>
</reference>
<keyword evidence="1" id="KW-1133">Transmembrane helix</keyword>
<keyword evidence="2" id="KW-0732">Signal</keyword>
<evidence type="ECO:0000256" key="1">
    <source>
        <dbReference type="SAM" id="Phobius"/>
    </source>
</evidence>
<dbReference type="OrthoDB" id="18487at2759"/>
<proteinExistence type="predicted"/>
<dbReference type="RefSeq" id="XP_022338905.1">
    <property type="nucleotide sequence ID" value="XM_022483197.1"/>
</dbReference>
<keyword evidence="1" id="KW-0812">Transmembrane</keyword>
<dbReference type="GeneID" id="111134296"/>
<name>A0A8B8EFN0_CRAVI</name>
<dbReference type="KEGG" id="cvn:111134296"/>
<keyword evidence="1" id="KW-0472">Membrane</keyword>
<evidence type="ECO:0000256" key="2">
    <source>
        <dbReference type="SAM" id="SignalP"/>
    </source>
</evidence>
<evidence type="ECO:0000313" key="4">
    <source>
        <dbReference type="RefSeq" id="XP_022338905.1"/>
    </source>
</evidence>
<dbReference type="Proteomes" id="UP000694844">
    <property type="component" value="Chromosome 5"/>
</dbReference>
<organism evidence="3 4">
    <name type="scientific">Crassostrea virginica</name>
    <name type="common">Eastern oyster</name>
    <dbReference type="NCBI Taxonomy" id="6565"/>
    <lineage>
        <taxon>Eukaryota</taxon>
        <taxon>Metazoa</taxon>
        <taxon>Spiralia</taxon>
        <taxon>Lophotrochozoa</taxon>
        <taxon>Mollusca</taxon>
        <taxon>Bivalvia</taxon>
        <taxon>Autobranchia</taxon>
        <taxon>Pteriomorphia</taxon>
        <taxon>Ostreida</taxon>
        <taxon>Ostreoidea</taxon>
        <taxon>Ostreidae</taxon>
        <taxon>Crassostrea</taxon>
    </lineage>
</organism>
<gene>
    <name evidence="4" type="primary">LOC111134296</name>
</gene>
<feature type="chain" id="PRO_5034597249" evidence="2">
    <location>
        <begin position="27"/>
        <end position="188"/>
    </location>
</feature>
<protein>
    <submittedName>
        <fullName evidence="4">N-acetylglucosamine-1-phosphodiester alpha-N-acetylglucosaminidase-like</fullName>
    </submittedName>
</protein>
<evidence type="ECO:0000313" key="3">
    <source>
        <dbReference type="Proteomes" id="UP000694844"/>
    </source>
</evidence>
<keyword evidence="3" id="KW-1185">Reference proteome</keyword>